<accession>A0ACC6N602</accession>
<keyword evidence="2" id="KW-1185">Reference proteome</keyword>
<evidence type="ECO:0000313" key="2">
    <source>
        <dbReference type="Proteomes" id="UP001304050"/>
    </source>
</evidence>
<evidence type="ECO:0000313" key="1">
    <source>
        <dbReference type="EMBL" id="MEA3520860.1"/>
    </source>
</evidence>
<organism evidence="1 2">
    <name type="scientific">Rhizobium mulingense</name>
    <dbReference type="NCBI Taxonomy" id="3031128"/>
    <lineage>
        <taxon>Bacteria</taxon>
        <taxon>Pseudomonadati</taxon>
        <taxon>Pseudomonadota</taxon>
        <taxon>Alphaproteobacteria</taxon>
        <taxon>Hyphomicrobiales</taxon>
        <taxon>Rhizobiaceae</taxon>
        <taxon>Rhizobium/Agrobacterium group</taxon>
        <taxon>Rhizobium</taxon>
    </lineage>
</organism>
<dbReference type="EMBL" id="JAYESG010000018">
    <property type="protein sequence ID" value="MEA3520860.1"/>
    <property type="molecule type" value="Genomic_DNA"/>
</dbReference>
<gene>
    <name evidence="1" type="ORF">U8465_27850</name>
</gene>
<protein>
    <submittedName>
        <fullName evidence="1">DUF2314 domain-containing protein</fullName>
    </submittedName>
</protein>
<reference evidence="1" key="1">
    <citation type="submission" date="2023-12" db="EMBL/GenBank/DDBJ databases">
        <title>Diversity of Rhizobium in root nodule of phaseolus vulgaris.</title>
        <authorList>
            <person name="Wang H."/>
        </authorList>
    </citation>
    <scope>NUCLEOTIDE SEQUENCE</scope>
    <source>
        <strain evidence="1">MJ31</strain>
    </source>
</reference>
<name>A0ACC6N602_9HYPH</name>
<dbReference type="Proteomes" id="UP001304050">
    <property type="component" value="Unassembled WGS sequence"/>
</dbReference>
<proteinExistence type="predicted"/>
<comment type="caution">
    <text evidence="1">The sequence shown here is derived from an EMBL/GenBank/DDBJ whole genome shotgun (WGS) entry which is preliminary data.</text>
</comment>
<sequence>MHNTKQGDRVAFGKADIFDWLYVEKGKVKGTIPLARCCWPSRKNTWTNIAKSTALSVLTARRLDAAKESPAEAGQSGERTGSRRKEERTDPKNGATFAIPRL</sequence>